<protein>
    <submittedName>
        <fullName evidence="1">Uncharacterized protein</fullName>
    </submittedName>
</protein>
<name>A0A0V1DLF6_TRIPS</name>
<keyword evidence="2" id="KW-1185">Reference proteome</keyword>
<proteinExistence type="predicted"/>
<dbReference type="Proteomes" id="UP000054995">
    <property type="component" value="Unassembled WGS sequence"/>
</dbReference>
<comment type="caution">
    <text evidence="1">The sequence shown here is derived from an EMBL/GenBank/DDBJ whole genome shotgun (WGS) entry which is preliminary data.</text>
</comment>
<evidence type="ECO:0000313" key="2">
    <source>
        <dbReference type="Proteomes" id="UP000054995"/>
    </source>
</evidence>
<sequence>MIFTRPRASPPIDGRLGLQVPLAPWVHYLAPSLGALCSIQ</sequence>
<dbReference type="AlphaFoldDB" id="A0A0V1DLF6"/>
<gene>
    <name evidence="1" type="ORF">T4D_1793</name>
</gene>
<accession>A0A0V1DLF6</accession>
<dbReference type="EMBL" id="JYDT01003352">
    <property type="protein sequence ID" value="KRY62473.1"/>
    <property type="molecule type" value="Genomic_DNA"/>
</dbReference>
<reference evidence="1 2" key="1">
    <citation type="submission" date="2015-01" db="EMBL/GenBank/DDBJ databases">
        <title>Evolution of Trichinella species and genotypes.</title>
        <authorList>
            <person name="Korhonen P.K."/>
            <person name="Edoardo P."/>
            <person name="Giuseppe L.R."/>
            <person name="Gasser R.B."/>
        </authorList>
    </citation>
    <scope>NUCLEOTIDE SEQUENCE [LARGE SCALE GENOMIC DNA]</scope>
    <source>
        <strain evidence="1">ISS470</strain>
    </source>
</reference>
<organism evidence="1 2">
    <name type="scientific">Trichinella pseudospiralis</name>
    <name type="common">Parasitic roundworm</name>
    <dbReference type="NCBI Taxonomy" id="6337"/>
    <lineage>
        <taxon>Eukaryota</taxon>
        <taxon>Metazoa</taxon>
        <taxon>Ecdysozoa</taxon>
        <taxon>Nematoda</taxon>
        <taxon>Enoplea</taxon>
        <taxon>Dorylaimia</taxon>
        <taxon>Trichinellida</taxon>
        <taxon>Trichinellidae</taxon>
        <taxon>Trichinella</taxon>
    </lineage>
</organism>
<evidence type="ECO:0000313" key="1">
    <source>
        <dbReference type="EMBL" id="KRY62473.1"/>
    </source>
</evidence>